<evidence type="ECO:0000256" key="5">
    <source>
        <dbReference type="ARBA" id="ARBA00022989"/>
    </source>
</evidence>
<comment type="similarity">
    <text evidence="2">Belongs to the major facilitator superfamily. TCR/Tet family.</text>
</comment>
<dbReference type="Pfam" id="PF06609">
    <property type="entry name" value="TRI12"/>
    <property type="match status" value="2"/>
</dbReference>
<comment type="subcellular location">
    <subcellularLocation>
        <location evidence="1">Membrane</location>
        <topology evidence="1">Multi-pass membrane protein</topology>
    </subcellularLocation>
</comment>
<dbReference type="InterPro" id="IPR010573">
    <property type="entry name" value="MFS_Str1/Tri12-like"/>
</dbReference>
<feature type="transmembrane region" description="Helical" evidence="7">
    <location>
        <begin position="469"/>
        <end position="488"/>
    </location>
</feature>
<dbReference type="EMBL" id="CAWUHB010000076">
    <property type="protein sequence ID" value="CAK7233639.1"/>
    <property type="molecule type" value="Genomic_DNA"/>
</dbReference>
<evidence type="ECO:0000313" key="8">
    <source>
        <dbReference type="EMBL" id="CAK7233639.1"/>
    </source>
</evidence>
<dbReference type="PANTHER" id="PTHR23501:SF102">
    <property type="entry name" value="DRUG TRANSPORTER, PUTATIVE (AFU_ORTHOLOGUE AFUA_3G08530)-RELATED"/>
    <property type="match status" value="1"/>
</dbReference>
<evidence type="ECO:0000256" key="2">
    <source>
        <dbReference type="ARBA" id="ARBA00007520"/>
    </source>
</evidence>
<keyword evidence="6 7" id="KW-0472">Membrane</keyword>
<evidence type="ECO:0000313" key="9">
    <source>
        <dbReference type="Proteomes" id="UP001642405"/>
    </source>
</evidence>
<evidence type="ECO:0000256" key="7">
    <source>
        <dbReference type="SAM" id="Phobius"/>
    </source>
</evidence>
<dbReference type="PANTHER" id="PTHR23501">
    <property type="entry name" value="MAJOR FACILITATOR SUPERFAMILY"/>
    <property type="match status" value="1"/>
</dbReference>
<dbReference type="Proteomes" id="UP001642405">
    <property type="component" value="Unassembled WGS sequence"/>
</dbReference>
<feature type="transmembrane region" description="Helical" evidence="7">
    <location>
        <begin position="213"/>
        <end position="235"/>
    </location>
</feature>
<protein>
    <recommendedName>
        <fullName evidence="10">Major facilitator superfamily transporter</fullName>
    </recommendedName>
</protein>
<comment type="caution">
    <text evidence="8">The sequence shown here is derived from an EMBL/GenBank/DDBJ whole genome shotgun (WGS) entry which is preliminary data.</text>
</comment>
<keyword evidence="9" id="KW-1185">Reference proteome</keyword>
<dbReference type="SUPFAM" id="SSF103473">
    <property type="entry name" value="MFS general substrate transporter"/>
    <property type="match status" value="2"/>
</dbReference>
<evidence type="ECO:0008006" key="10">
    <source>
        <dbReference type="Google" id="ProtNLM"/>
    </source>
</evidence>
<feature type="transmembrane region" description="Helical" evidence="7">
    <location>
        <begin position="335"/>
        <end position="355"/>
    </location>
</feature>
<accession>A0ABP0CR11</accession>
<feature type="transmembrane region" description="Helical" evidence="7">
    <location>
        <begin position="146"/>
        <end position="170"/>
    </location>
</feature>
<keyword evidence="4 7" id="KW-0812">Transmembrane</keyword>
<keyword evidence="5 7" id="KW-1133">Transmembrane helix</keyword>
<feature type="transmembrane region" description="Helical" evidence="7">
    <location>
        <begin position="241"/>
        <end position="263"/>
    </location>
</feature>
<sequence length="520" mass="54231">MSSSPKVEPIAAAAHAENIEAGGYTTSDSEAHAITRGFETELGELPKGYFMSRFFVGSMAATACSLMTCVGSFGLAASIISQINEELGQDPRYTWISMIYNVSLAVFFTPSIPVLIGGNVLLGAASLTQLSFHYVMGELVPIKYRYLGLALLYAFCIPFAGVGSIISFAFLDHTAVGWPGVYWVLLGFNALNFKKHRHDDDDIRRVGYWLRHFDNIGTFLFAAGFVLFLLGLSWGGSTHPWTSAAVICAIVLGVALLVVFGVWETPASSTAPPTLSWALSAIPGTAIVVGQCLGGYLAPKIGRATWQCAFVLIAGGAMIACMATAGGDPSTRATCIGLLFVGITFLGYNEAIALAGTTLLDSEQGEIGVAGGLGSSFRSAIASVITAVYVTILTNRLATTVPAQVPPALEAAGLPESSVAAFLEAAAAGTTTAANAATSLAASIPGLTQNILDIGNADYRNANADAYHTVYPATIAFTALAVVLALLGRNTEAMMTDKVVATLANEDDQLTRHGEPGKSG</sequence>
<feature type="transmembrane region" description="Helical" evidence="7">
    <location>
        <begin position="176"/>
        <end position="193"/>
    </location>
</feature>
<keyword evidence="3" id="KW-0813">Transport</keyword>
<proteinExistence type="inferred from homology"/>
<organism evidence="8 9">
    <name type="scientific">Sporothrix curviconia</name>
    <dbReference type="NCBI Taxonomy" id="1260050"/>
    <lineage>
        <taxon>Eukaryota</taxon>
        <taxon>Fungi</taxon>
        <taxon>Dikarya</taxon>
        <taxon>Ascomycota</taxon>
        <taxon>Pezizomycotina</taxon>
        <taxon>Sordariomycetes</taxon>
        <taxon>Sordariomycetidae</taxon>
        <taxon>Ophiostomatales</taxon>
        <taxon>Ophiostomataceae</taxon>
        <taxon>Sporothrix</taxon>
    </lineage>
</organism>
<name>A0ABP0CR11_9PEZI</name>
<evidence type="ECO:0000256" key="1">
    <source>
        <dbReference type="ARBA" id="ARBA00004141"/>
    </source>
</evidence>
<feature type="transmembrane region" description="Helical" evidence="7">
    <location>
        <begin position="304"/>
        <end position="323"/>
    </location>
</feature>
<reference evidence="8 9" key="1">
    <citation type="submission" date="2024-01" db="EMBL/GenBank/DDBJ databases">
        <authorList>
            <person name="Allen C."/>
            <person name="Tagirdzhanova G."/>
        </authorList>
    </citation>
    <scope>NUCLEOTIDE SEQUENCE [LARGE SCALE GENOMIC DNA]</scope>
</reference>
<evidence type="ECO:0000256" key="6">
    <source>
        <dbReference type="ARBA" id="ARBA00023136"/>
    </source>
</evidence>
<dbReference type="InterPro" id="IPR036259">
    <property type="entry name" value="MFS_trans_sf"/>
</dbReference>
<feature type="transmembrane region" description="Helical" evidence="7">
    <location>
        <begin position="275"/>
        <end position="298"/>
    </location>
</feature>
<evidence type="ECO:0000256" key="3">
    <source>
        <dbReference type="ARBA" id="ARBA00022448"/>
    </source>
</evidence>
<feature type="transmembrane region" description="Helical" evidence="7">
    <location>
        <begin position="100"/>
        <end position="125"/>
    </location>
</feature>
<feature type="transmembrane region" description="Helical" evidence="7">
    <location>
        <begin position="54"/>
        <end position="80"/>
    </location>
</feature>
<gene>
    <name evidence="8" type="ORF">SCUCBS95973_008662</name>
</gene>
<evidence type="ECO:0000256" key="4">
    <source>
        <dbReference type="ARBA" id="ARBA00022692"/>
    </source>
</evidence>